<keyword evidence="5" id="KW-1185">Reference proteome</keyword>
<evidence type="ECO:0000256" key="1">
    <source>
        <dbReference type="RuleBase" id="RU004241"/>
    </source>
</evidence>
<sequence>MAPSRFWCLVNARVDQGVGGIDASIGFETLREEDPGSAFNGFFAFFRYYVNARVSMADLVAFSVSMSIKNYSEPQIPVRGGRIDAIGPGPEGVLALETYLELTLVYFANARFNQVDSIRLAACGHTMGSVHHGGSPAVVGNQIVNPDNNSAGGIHFDATVDVFDEKVIHEYVNGTGNRCGPLLLHLINLRGVIFDYSRAMII</sequence>
<keyword evidence="2" id="KW-0560">Oxidoreductase</keyword>
<keyword evidence="2" id="KW-0575">Peroxidase</keyword>
<dbReference type="InterPro" id="IPR010255">
    <property type="entry name" value="Haem_peroxidase_sf"/>
</dbReference>
<organism evidence="4 5">
    <name type="scientific">Monilinia fructigena</name>
    <dbReference type="NCBI Taxonomy" id="38457"/>
    <lineage>
        <taxon>Eukaryota</taxon>
        <taxon>Fungi</taxon>
        <taxon>Dikarya</taxon>
        <taxon>Ascomycota</taxon>
        <taxon>Pezizomycotina</taxon>
        <taxon>Leotiomycetes</taxon>
        <taxon>Helotiales</taxon>
        <taxon>Sclerotiniaceae</taxon>
        <taxon>Monilinia</taxon>
    </lineage>
</organism>
<evidence type="ECO:0000256" key="2">
    <source>
        <dbReference type="RuleBase" id="RU363051"/>
    </source>
</evidence>
<dbReference type="GO" id="GO:0004601">
    <property type="term" value="F:peroxidase activity"/>
    <property type="evidence" value="ECO:0007669"/>
    <property type="project" value="UniProtKB-KW"/>
</dbReference>
<feature type="domain" description="Plant heme peroxidase family profile" evidence="3">
    <location>
        <begin position="15"/>
        <end position="133"/>
    </location>
</feature>
<dbReference type="Gene3D" id="1.10.520.10">
    <property type="match status" value="1"/>
</dbReference>
<accession>A0A395J3R2</accession>
<dbReference type="GO" id="GO:0046872">
    <property type="term" value="F:metal ion binding"/>
    <property type="evidence" value="ECO:0007669"/>
    <property type="project" value="UniProtKB-UniRule"/>
</dbReference>
<dbReference type="AlphaFoldDB" id="A0A395J3R2"/>
<dbReference type="Pfam" id="PF00141">
    <property type="entry name" value="peroxidase"/>
    <property type="match status" value="1"/>
</dbReference>
<dbReference type="GO" id="GO:0020037">
    <property type="term" value="F:heme binding"/>
    <property type="evidence" value="ECO:0007669"/>
    <property type="project" value="UniProtKB-UniRule"/>
</dbReference>
<comment type="caution">
    <text evidence="4">The sequence shown here is derived from an EMBL/GenBank/DDBJ whole genome shotgun (WGS) entry which is preliminary data.</text>
</comment>
<gene>
    <name evidence="4" type="ORF">DID88_007527</name>
</gene>
<proteinExistence type="inferred from homology"/>
<dbReference type="SUPFAM" id="SSF48113">
    <property type="entry name" value="Heme-dependent peroxidases"/>
    <property type="match status" value="1"/>
</dbReference>
<dbReference type="EC" id="1.11.1.-" evidence="2"/>
<dbReference type="GO" id="GO:0006979">
    <property type="term" value="P:response to oxidative stress"/>
    <property type="evidence" value="ECO:0007669"/>
    <property type="project" value="InterPro"/>
</dbReference>
<dbReference type="OrthoDB" id="5985073at2759"/>
<dbReference type="EMBL" id="QKRW01000005">
    <property type="protein sequence ID" value="RAL66744.1"/>
    <property type="molecule type" value="Genomic_DNA"/>
</dbReference>
<protein>
    <recommendedName>
        <fullName evidence="2">Peroxidase</fullName>
        <ecNumber evidence="2">1.11.1.-</ecNumber>
    </recommendedName>
</protein>
<dbReference type="InterPro" id="IPR002016">
    <property type="entry name" value="Haem_peroxidase"/>
</dbReference>
<evidence type="ECO:0000313" key="4">
    <source>
        <dbReference type="EMBL" id="RAL66744.1"/>
    </source>
</evidence>
<dbReference type="Proteomes" id="UP000249056">
    <property type="component" value="Unassembled WGS sequence"/>
</dbReference>
<reference evidence="4 5" key="1">
    <citation type="submission" date="2018-06" db="EMBL/GenBank/DDBJ databases">
        <title>Genome Sequence of the Brown Rot Fungal Pathogen Monilinia fructigena.</title>
        <authorList>
            <person name="Landi L."/>
            <person name="De Miccolis Angelini R.M."/>
            <person name="Pollastro S."/>
            <person name="Abate D."/>
            <person name="Faretra F."/>
            <person name="Romanazzi G."/>
        </authorList>
    </citation>
    <scope>NUCLEOTIDE SEQUENCE [LARGE SCALE GENOMIC DNA]</scope>
    <source>
        <strain evidence="4 5">Mfrg269</strain>
    </source>
</reference>
<evidence type="ECO:0000259" key="3">
    <source>
        <dbReference type="Pfam" id="PF00141"/>
    </source>
</evidence>
<name>A0A395J3R2_9HELO</name>
<evidence type="ECO:0000313" key="5">
    <source>
        <dbReference type="Proteomes" id="UP000249056"/>
    </source>
</evidence>
<comment type="similarity">
    <text evidence="1">Belongs to the peroxidase family.</text>
</comment>